<proteinExistence type="predicted"/>
<comment type="caution">
    <text evidence="1">The sequence shown here is derived from an EMBL/GenBank/DDBJ whole genome shotgun (WGS) entry which is preliminary data.</text>
</comment>
<reference evidence="1 2" key="1">
    <citation type="submission" date="2019-04" db="EMBL/GenBank/DDBJ databases">
        <title>Genome sequencing of Clostridium botulinum Groups I-IV and Clostridium butyricum.</title>
        <authorList>
            <person name="Brunt J."/>
            <person name="Van Vliet A.H.M."/>
            <person name="Stringer S.C."/>
            <person name="Carter A.T."/>
            <person name="Peck M.W."/>
        </authorList>
    </citation>
    <scope>NUCLEOTIDE SEQUENCE [LARGE SCALE GENOMIC DNA]</scope>
    <source>
        <strain evidence="1 2">CB-K-33E</strain>
    </source>
</reference>
<dbReference type="Proteomes" id="UP000473681">
    <property type="component" value="Unassembled WGS sequence"/>
</dbReference>
<organism evidence="1 2">
    <name type="scientific">Clostridium botulinum</name>
    <dbReference type="NCBI Taxonomy" id="1491"/>
    <lineage>
        <taxon>Bacteria</taxon>
        <taxon>Bacillati</taxon>
        <taxon>Bacillota</taxon>
        <taxon>Clostridia</taxon>
        <taxon>Eubacteriales</taxon>
        <taxon>Clostridiaceae</taxon>
        <taxon>Clostridium</taxon>
    </lineage>
</organism>
<protein>
    <submittedName>
        <fullName evidence="1">Uncharacterized protein</fullName>
    </submittedName>
</protein>
<evidence type="ECO:0000313" key="1">
    <source>
        <dbReference type="EMBL" id="NFN36454.1"/>
    </source>
</evidence>
<dbReference type="EMBL" id="SWVK01000023">
    <property type="protein sequence ID" value="NFN36454.1"/>
    <property type="molecule type" value="Genomic_DNA"/>
</dbReference>
<dbReference type="AlphaFoldDB" id="A0A846JTW5"/>
<accession>A0A846JTW5</accession>
<evidence type="ECO:0000313" key="2">
    <source>
        <dbReference type="Proteomes" id="UP000473681"/>
    </source>
</evidence>
<gene>
    <name evidence="1" type="ORF">FDB51_15320</name>
</gene>
<name>A0A846JTW5_CLOBO</name>
<sequence length="64" mass="7322">MDNIVEYKGEKFVQVGYKDGVATFENKRRNKYIAAVQEGEKKLKILAKGSTLKELDKSLEEVED</sequence>